<accession>B4H2V1</accession>
<protein>
    <submittedName>
        <fullName evidence="1">GL26910</fullName>
    </submittedName>
</protein>
<dbReference type="HOGENOM" id="CLU_2690437_0_0_1"/>
<proteinExistence type="predicted"/>
<dbReference type="AlphaFoldDB" id="B4H2V1"/>
<dbReference type="EMBL" id="CH479204">
    <property type="protein sequence ID" value="EDW30668.1"/>
    <property type="molecule type" value="Genomic_DNA"/>
</dbReference>
<dbReference type="Proteomes" id="UP000008744">
    <property type="component" value="Unassembled WGS sequence"/>
</dbReference>
<sequence length="74" mass="8143">MHFGGSILSWTHVSTPTGYPLPAVYQPTTGRLLADYFLCPDIVVIMVDWQRQCQCLVVPGGGFGSLRIVFLAIM</sequence>
<gene>
    <name evidence="1" type="primary">Dper\GL26910</name>
    <name evidence="1" type="ORF">Dper_GL26910</name>
</gene>
<organism evidence="2">
    <name type="scientific">Drosophila persimilis</name>
    <name type="common">Fruit fly</name>
    <dbReference type="NCBI Taxonomy" id="7234"/>
    <lineage>
        <taxon>Eukaryota</taxon>
        <taxon>Metazoa</taxon>
        <taxon>Ecdysozoa</taxon>
        <taxon>Arthropoda</taxon>
        <taxon>Hexapoda</taxon>
        <taxon>Insecta</taxon>
        <taxon>Pterygota</taxon>
        <taxon>Neoptera</taxon>
        <taxon>Endopterygota</taxon>
        <taxon>Diptera</taxon>
        <taxon>Brachycera</taxon>
        <taxon>Muscomorpha</taxon>
        <taxon>Ephydroidea</taxon>
        <taxon>Drosophilidae</taxon>
        <taxon>Drosophila</taxon>
        <taxon>Sophophora</taxon>
    </lineage>
</organism>
<name>B4H2V1_DROPE</name>
<evidence type="ECO:0000313" key="2">
    <source>
        <dbReference type="Proteomes" id="UP000008744"/>
    </source>
</evidence>
<keyword evidence="2" id="KW-1185">Reference proteome</keyword>
<evidence type="ECO:0000313" key="1">
    <source>
        <dbReference type="EMBL" id="EDW30668.1"/>
    </source>
</evidence>
<reference evidence="1 2" key="1">
    <citation type="journal article" date="2007" name="Nature">
        <title>Evolution of genes and genomes on the Drosophila phylogeny.</title>
        <authorList>
            <consortium name="Drosophila 12 Genomes Consortium"/>
            <person name="Clark A.G."/>
            <person name="Eisen M.B."/>
            <person name="Smith D.R."/>
            <person name="Bergman C.M."/>
            <person name="Oliver B."/>
            <person name="Markow T.A."/>
            <person name="Kaufman T.C."/>
            <person name="Kellis M."/>
            <person name="Gelbart W."/>
            <person name="Iyer V.N."/>
            <person name="Pollard D.A."/>
            <person name="Sackton T.B."/>
            <person name="Larracuente A.M."/>
            <person name="Singh N.D."/>
            <person name="Abad J.P."/>
            <person name="Abt D.N."/>
            <person name="Adryan B."/>
            <person name="Aguade M."/>
            <person name="Akashi H."/>
            <person name="Anderson W.W."/>
            <person name="Aquadro C.F."/>
            <person name="Ardell D.H."/>
            <person name="Arguello R."/>
            <person name="Artieri C.G."/>
            <person name="Barbash D.A."/>
            <person name="Barker D."/>
            <person name="Barsanti P."/>
            <person name="Batterham P."/>
            <person name="Batzoglou S."/>
            <person name="Begun D."/>
            <person name="Bhutkar A."/>
            <person name="Blanco E."/>
            <person name="Bosak S.A."/>
            <person name="Bradley R.K."/>
            <person name="Brand A.D."/>
            <person name="Brent M.R."/>
            <person name="Brooks A.N."/>
            <person name="Brown R.H."/>
            <person name="Butlin R.K."/>
            <person name="Caggese C."/>
            <person name="Calvi B.R."/>
            <person name="Bernardo de Carvalho A."/>
            <person name="Caspi A."/>
            <person name="Castrezana S."/>
            <person name="Celniker S.E."/>
            <person name="Chang J.L."/>
            <person name="Chapple C."/>
            <person name="Chatterji S."/>
            <person name="Chinwalla A."/>
            <person name="Civetta A."/>
            <person name="Clifton S.W."/>
            <person name="Comeron J.M."/>
            <person name="Costello J.C."/>
            <person name="Coyne J.A."/>
            <person name="Daub J."/>
            <person name="David R.G."/>
            <person name="Delcher A.L."/>
            <person name="Delehaunty K."/>
            <person name="Do C.B."/>
            <person name="Ebling H."/>
            <person name="Edwards K."/>
            <person name="Eickbush T."/>
            <person name="Evans J.D."/>
            <person name="Filipski A."/>
            <person name="Findeiss S."/>
            <person name="Freyhult E."/>
            <person name="Fulton L."/>
            <person name="Fulton R."/>
            <person name="Garcia A.C."/>
            <person name="Gardiner A."/>
            <person name="Garfield D.A."/>
            <person name="Garvin B.E."/>
            <person name="Gibson G."/>
            <person name="Gilbert D."/>
            <person name="Gnerre S."/>
            <person name="Godfrey J."/>
            <person name="Good R."/>
            <person name="Gotea V."/>
            <person name="Gravely B."/>
            <person name="Greenberg A.J."/>
            <person name="Griffiths-Jones S."/>
            <person name="Gross S."/>
            <person name="Guigo R."/>
            <person name="Gustafson E.A."/>
            <person name="Haerty W."/>
            <person name="Hahn M.W."/>
            <person name="Halligan D.L."/>
            <person name="Halpern A.L."/>
            <person name="Halter G.M."/>
            <person name="Han M.V."/>
            <person name="Heger A."/>
            <person name="Hillier L."/>
            <person name="Hinrichs A.S."/>
            <person name="Holmes I."/>
            <person name="Hoskins R.A."/>
            <person name="Hubisz M.J."/>
            <person name="Hultmark D."/>
            <person name="Huntley M.A."/>
            <person name="Jaffe D.B."/>
            <person name="Jagadeeshan S."/>
            <person name="Jeck W.R."/>
            <person name="Johnson J."/>
            <person name="Jones C.D."/>
            <person name="Jordan W.C."/>
            <person name="Karpen G.H."/>
            <person name="Kataoka E."/>
            <person name="Keightley P.D."/>
            <person name="Kheradpour P."/>
            <person name="Kirkness E.F."/>
            <person name="Koerich L.B."/>
            <person name="Kristiansen K."/>
            <person name="Kudrna D."/>
            <person name="Kulathinal R.J."/>
            <person name="Kumar S."/>
            <person name="Kwok R."/>
            <person name="Lander E."/>
            <person name="Langley C.H."/>
            <person name="Lapoint R."/>
            <person name="Lazzaro B.P."/>
            <person name="Lee S.J."/>
            <person name="Levesque L."/>
            <person name="Li R."/>
            <person name="Lin C.F."/>
            <person name="Lin M.F."/>
            <person name="Lindblad-Toh K."/>
            <person name="Llopart A."/>
            <person name="Long M."/>
            <person name="Low L."/>
            <person name="Lozovsky E."/>
            <person name="Lu J."/>
            <person name="Luo M."/>
            <person name="Machado C.A."/>
            <person name="Makalowski W."/>
            <person name="Marzo M."/>
            <person name="Matsuda M."/>
            <person name="Matzkin L."/>
            <person name="McAllister B."/>
            <person name="McBride C.S."/>
            <person name="McKernan B."/>
            <person name="McKernan K."/>
            <person name="Mendez-Lago M."/>
            <person name="Minx P."/>
            <person name="Mollenhauer M.U."/>
            <person name="Montooth K."/>
            <person name="Mount S.M."/>
            <person name="Mu X."/>
            <person name="Myers E."/>
            <person name="Negre B."/>
            <person name="Newfeld S."/>
            <person name="Nielsen R."/>
            <person name="Noor M.A."/>
            <person name="O'Grady P."/>
            <person name="Pachter L."/>
            <person name="Papaceit M."/>
            <person name="Parisi M.J."/>
            <person name="Parisi M."/>
            <person name="Parts L."/>
            <person name="Pedersen J.S."/>
            <person name="Pesole G."/>
            <person name="Phillippy A.M."/>
            <person name="Ponting C.P."/>
            <person name="Pop M."/>
            <person name="Porcelli D."/>
            <person name="Powell J.R."/>
            <person name="Prohaska S."/>
            <person name="Pruitt K."/>
            <person name="Puig M."/>
            <person name="Quesneville H."/>
            <person name="Ram K.R."/>
            <person name="Rand D."/>
            <person name="Rasmussen M.D."/>
            <person name="Reed L.K."/>
            <person name="Reenan R."/>
            <person name="Reily A."/>
            <person name="Remington K.A."/>
            <person name="Rieger T.T."/>
            <person name="Ritchie M.G."/>
            <person name="Robin C."/>
            <person name="Rogers Y.H."/>
            <person name="Rohde C."/>
            <person name="Rozas J."/>
            <person name="Rubenfield M.J."/>
            <person name="Ruiz A."/>
            <person name="Russo S."/>
            <person name="Salzberg S.L."/>
            <person name="Sanchez-Gracia A."/>
            <person name="Saranga D.J."/>
            <person name="Sato H."/>
            <person name="Schaeffer S.W."/>
            <person name="Schatz M.C."/>
            <person name="Schlenke T."/>
            <person name="Schwartz R."/>
            <person name="Segarra C."/>
            <person name="Singh R.S."/>
            <person name="Sirot L."/>
            <person name="Sirota M."/>
            <person name="Sisneros N.B."/>
            <person name="Smith C.D."/>
            <person name="Smith T.F."/>
            <person name="Spieth J."/>
            <person name="Stage D.E."/>
            <person name="Stark A."/>
            <person name="Stephan W."/>
            <person name="Strausberg R.L."/>
            <person name="Strempel S."/>
            <person name="Sturgill D."/>
            <person name="Sutton G."/>
            <person name="Sutton G.G."/>
            <person name="Tao W."/>
            <person name="Teichmann S."/>
            <person name="Tobari Y.N."/>
            <person name="Tomimura Y."/>
            <person name="Tsolas J.M."/>
            <person name="Valente V.L."/>
            <person name="Venter E."/>
            <person name="Venter J.C."/>
            <person name="Vicario S."/>
            <person name="Vieira F.G."/>
            <person name="Vilella A.J."/>
            <person name="Villasante A."/>
            <person name="Walenz B."/>
            <person name="Wang J."/>
            <person name="Wasserman M."/>
            <person name="Watts T."/>
            <person name="Wilson D."/>
            <person name="Wilson R.K."/>
            <person name="Wing R.A."/>
            <person name="Wolfner M.F."/>
            <person name="Wong A."/>
            <person name="Wong G.K."/>
            <person name="Wu C.I."/>
            <person name="Wu G."/>
            <person name="Yamamoto D."/>
            <person name="Yang H.P."/>
            <person name="Yang S.P."/>
            <person name="Yorke J.A."/>
            <person name="Yoshida K."/>
            <person name="Zdobnov E."/>
            <person name="Zhang P."/>
            <person name="Zhang Y."/>
            <person name="Zimin A.V."/>
            <person name="Baldwin J."/>
            <person name="Abdouelleil A."/>
            <person name="Abdulkadir J."/>
            <person name="Abebe A."/>
            <person name="Abera B."/>
            <person name="Abreu J."/>
            <person name="Acer S.C."/>
            <person name="Aftuck L."/>
            <person name="Alexander A."/>
            <person name="An P."/>
            <person name="Anderson E."/>
            <person name="Anderson S."/>
            <person name="Arachi H."/>
            <person name="Azer M."/>
            <person name="Bachantsang P."/>
            <person name="Barry A."/>
            <person name="Bayul T."/>
            <person name="Berlin A."/>
            <person name="Bessette D."/>
            <person name="Bloom T."/>
            <person name="Blye J."/>
            <person name="Boguslavskiy L."/>
            <person name="Bonnet C."/>
            <person name="Boukhgalter B."/>
            <person name="Bourzgui I."/>
            <person name="Brown A."/>
            <person name="Cahill P."/>
            <person name="Channer S."/>
            <person name="Cheshatsang Y."/>
            <person name="Chuda L."/>
            <person name="Citroen M."/>
            <person name="Collymore A."/>
            <person name="Cooke P."/>
            <person name="Costello M."/>
            <person name="D'Aco K."/>
            <person name="Daza R."/>
            <person name="De Haan G."/>
            <person name="DeGray S."/>
            <person name="DeMaso C."/>
            <person name="Dhargay N."/>
            <person name="Dooley K."/>
            <person name="Dooley E."/>
            <person name="Doricent M."/>
            <person name="Dorje P."/>
            <person name="Dorjee K."/>
            <person name="Dupes A."/>
            <person name="Elong R."/>
            <person name="Falk J."/>
            <person name="Farina A."/>
            <person name="Faro S."/>
            <person name="Ferguson D."/>
            <person name="Fisher S."/>
            <person name="Foley C.D."/>
            <person name="Franke A."/>
            <person name="Friedrich D."/>
            <person name="Gadbois L."/>
            <person name="Gearin G."/>
            <person name="Gearin C.R."/>
            <person name="Giannoukos G."/>
            <person name="Goode T."/>
            <person name="Graham J."/>
            <person name="Grandbois E."/>
            <person name="Grewal S."/>
            <person name="Gyaltsen K."/>
            <person name="Hafez N."/>
            <person name="Hagos B."/>
            <person name="Hall J."/>
            <person name="Henson C."/>
            <person name="Hollinger A."/>
            <person name="Honan T."/>
            <person name="Huard M.D."/>
            <person name="Hughes L."/>
            <person name="Hurhula B."/>
            <person name="Husby M.E."/>
            <person name="Kamat A."/>
            <person name="Kanga B."/>
            <person name="Kashin S."/>
            <person name="Khazanovich D."/>
            <person name="Kisner P."/>
            <person name="Lance K."/>
            <person name="Lara M."/>
            <person name="Lee W."/>
            <person name="Lennon N."/>
            <person name="Letendre F."/>
            <person name="LeVine R."/>
            <person name="Lipovsky A."/>
            <person name="Liu X."/>
            <person name="Liu J."/>
            <person name="Liu S."/>
            <person name="Lokyitsang T."/>
            <person name="Lokyitsang Y."/>
            <person name="Lubonja R."/>
            <person name="Lui A."/>
            <person name="MacDonald P."/>
            <person name="Magnisalis V."/>
            <person name="Maru K."/>
            <person name="Matthews C."/>
            <person name="McCusker W."/>
            <person name="McDonough S."/>
            <person name="Mehta T."/>
            <person name="Meldrim J."/>
            <person name="Meneus L."/>
            <person name="Mihai O."/>
            <person name="Mihalev A."/>
            <person name="Mihova T."/>
            <person name="Mittelman R."/>
            <person name="Mlenga V."/>
            <person name="Montmayeur A."/>
            <person name="Mulrain L."/>
            <person name="Navidi A."/>
            <person name="Naylor J."/>
            <person name="Negash T."/>
            <person name="Nguyen T."/>
            <person name="Nguyen N."/>
            <person name="Nicol R."/>
            <person name="Norbu C."/>
            <person name="Norbu N."/>
            <person name="Novod N."/>
            <person name="O'Neill B."/>
            <person name="Osman S."/>
            <person name="Markiewicz E."/>
            <person name="Oyono O.L."/>
            <person name="Patti C."/>
            <person name="Phunkhang P."/>
            <person name="Pierre F."/>
            <person name="Priest M."/>
            <person name="Raghuraman S."/>
            <person name="Rege F."/>
            <person name="Reyes R."/>
            <person name="Rise C."/>
            <person name="Rogov P."/>
            <person name="Ross K."/>
            <person name="Ryan E."/>
            <person name="Settipalli S."/>
            <person name="Shea T."/>
            <person name="Sherpa N."/>
            <person name="Shi L."/>
            <person name="Shih D."/>
            <person name="Sparrow T."/>
            <person name="Spaulding J."/>
            <person name="Stalker J."/>
            <person name="Stange-Thomann N."/>
            <person name="Stavropoulos S."/>
            <person name="Stone C."/>
            <person name="Strader C."/>
            <person name="Tesfaye S."/>
            <person name="Thomson T."/>
            <person name="Thoulutsang Y."/>
            <person name="Thoulutsang D."/>
            <person name="Topham K."/>
            <person name="Topping I."/>
            <person name="Tsamla T."/>
            <person name="Vassiliev H."/>
            <person name="Vo A."/>
            <person name="Wangchuk T."/>
            <person name="Wangdi T."/>
            <person name="Weiand M."/>
            <person name="Wilkinson J."/>
            <person name="Wilson A."/>
            <person name="Yadav S."/>
            <person name="Young G."/>
            <person name="Yu Q."/>
            <person name="Zembek L."/>
            <person name="Zhong D."/>
            <person name="Zimmer A."/>
            <person name="Zwirko Z."/>
            <person name="Jaffe D.B."/>
            <person name="Alvarez P."/>
            <person name="Brockman W."/>
            <person name="Butler J."/>
            <person name="Chin C."/>
            <person name="Gnerre S."/>
            <person name="Grabherr M."/>
            <person name="Kleber M."/>
            <person name="Mauceli E."/>
            <person name="MacCallum I."/>
        </authorList>
    </citation>
    <scope>NUCLEOTIDE SEQUENCE [LARGE SCALE GENOMIC DNA]</scope>
    <source>
        <strain evidence="2">MSH-3 / Tucson 14011-0111.49</strain>
    </source>
</reference>